<reference evidence="2 3" key="1">
    <citation type="submission" date="2015-06" db="EMBL/GenBank/DDBJ databases">
        <title>Talaromyces atroroseus IBT 11181 draft genome.</title>
        <authorList>
            <person name="Rasmussen K.B."/>
            <person name="Rasmussen S."/>
            <person name="Petersen B."/>
            <person name="Sicheritz-Ponten T."/>
            <person name="Mortensen U.H."/>
            <person name="Thrane U."/>
        </authorList>
    </citation>
    <scope>NUCLEOTIDE SEQUENCE [LARGE SCALE GENOMIC DNA]</scope>
    <source>
        <strain evidence="2 3">IBT 11181</strain>
    </source>
</reference>
<dbReference type="PANTHER" id="PTHR42749">
    <property type="entry name" value="CELL SHAPE-DETERMINING PROTEIN MREB"/>
    <property type="match status" value="1"/>
</dbReference>
<dbReference type="Proteomes" id="UP000214365">
    <property type="component" value="Unassembled WGS sequence"/>
</dbReference>
<evidence type="ECO:0000313" key="3">
    <source>
        <dbReference type="Proteomes" id="UP000214365"/>
    </source>
</evidence>
<gene>
    <name evidence="2" type="ORF">UA08_00508</name>
</gene>
<dbReference type="Gene3D" id="3.90.640.10">
    <property type="entry name" value="Actin, Chain A, domain 4"/>
    <property type="match status" value="1"/>
</dbReference>
<evidence type="ECO:0000313" key="2">
    <source>
        <dbReference type="EMBL" id="OKL63609.1"/>
    </source>
</evidence>
<keyword evidence="3" id="KW-1185">Reference proteome</keyword>
<comment type="caution">
    <text evidence="2">The sequence shown here is derived from an EMBL/GenBank/DDBJ whole genome shotgun (WGS) entry which is preliminary data.</text>
</comment>
<name>A0A225B649_TALAT</name>
<feature type="region of interest" description="Disordered" evidence="1">
    <location>
        <begin position="1"/>
        <end position="39"/>
    </location>
</feature>
<dbReference type="GeneID" id="31000263"/>
<dbReference type="SUPFAM" id="SSF53067">
    <property type="entry name" value="Actin-like ATPase domain"/>
    <property type="match status" value="2"/>
</dbReference>
<dbReference type="CDD" id="cd10170">
    <property type="entry name" value="ASKHA_NBD_HSP70"/>
    <property type="match status" value="1"/>
</dbReference>
<dbReference type="InterPro" id="IPR043129">
    <property type="entry name" value="ATPase_NBD"/>
</dbReference>
<evidence type="ECO:0008006" key="4">
    <source>
        <dbReference type="Google" id="ProtNLM"/>
    </source>
</evidence>
<accession>A0A225B649</accession>
<dbReference type="STRING" id="1441469.A0A225B649"/>
<organism evidence="2 3">
    <name type="scientific">Talaromyces atroroseus</name>
    <dbReference type="NCBI Taxonomy" id="1441469"/>
    <lineage>
        <taxon>Eukaryota</taxon>
        <taxon>Fungi</taxon>
        <taxon>Dikarya</taxon>
        <taxon>Ascomycota</taxon>
        <taxon>Pezizomycotina</taxon>
        <taxon>Eurotiomycetes</taxon>
        <taxon>Eurotiomycetidae</taxon>
        <taxon>Eurotiales</taxon>
        <taxon>Trichocomaceae</taxon>
        <taxon>Talaromyces</taxon>
        <taxon>Talaromyces sect. Trachyspermi</taxon>
    </lineage>
</organism>
<dbReference type="OrthoDB" id="2963168at2759"/>
<dbReference type="AlphaFoldDB" id="A0A225B649"/>
<proteinExistence type="predicted"/>
<sequence>MARSLNNGSRKRRRASTTINPPPTSDSDDTVGMERPVPTVPTVPSGTKFIVGLDYGTTYTSVSYIKFDAANPPKTIFADQIKSVDRWPDCGAFWRSPEVSSESWYHGNKFYWGYAARQAIEALKNGNLNYRNRIIQHAKLLLNERPEDIQAPRRELGGTMNRLEKNGKYVIKDYLREVLKYTKAHLEKKDKFTEDCEVELTFCVPAGWPARALRTMQEILLEVAQEIKFGILAPLFILNEPEAAAAYMLEAIPGCNKLKAGDVFIVCDAGGGTVDAITYRVCREHPFRLDEVVSPGGRNCGSSYINQAFKAEAIKRLEDTNHASLQGPSFEYIIEYNVMDKFEKIKREFRPEDGLEGDASIVVPGLKEDPTKGFGNSLLHIPRKQIRGFFDWSLDGTGELIREQMSAADKIGLTVSNILLVGGLSTSPFLEDYIRNTFSGLNILKNEEGDMAVAVSHGAVFRALNKEYGPRRQLQSNFGFLQIVEYNRKLRAHRAGFRTRNGINGKEYMYDVIDWVIKKKQKRALSNKAPFVTRNYQTFGIDEEPVIRQRIYVSDDDRVYDGYQMDHGHNRGAEPYGRLVVDLQKVKDEGLFQTIPGPQGDFYQIYYDLIMEVDGRTLTVKLLCPPGGQCRGETQLCIAAAFIPGTE</sequence>
<dbReference type="EMBL" id="LFMY01000001">
    <property type="protein sequence ID" value="OKL63609.1"/>
    <property type="molecule type" value="Genomic_DNA"/>
</dbReference>
<dbReference type="PANTHER" id="PTHR42749:SF8">
    <property type="entry name" value="HSP70 FAMILY PROTEIN (AFU_ORTHOLOGUE AFUA_3G13740)"/>
    <property type="match status" value="1"/>
</dbReference>
<dbReference type="RefSeq" id="XP_020123730.1">
    <property type="nucleotide sequence ID" value="XM_020260322.1"/>
</dbReference>
<protein>
    <recommendedName>
        <fullName evidence="4">Heat shock 70 kDa protein 12A</fullName>
    </recommendedName>
</protein>
<evidence type="ECO:0000256" key="1">
    <source>
        <dbReference type="SAM" id="MobiDB-lite"/>
    </source>
</evidence>
<dbReference type="Gene3D" id="3.30.420.40">
    <property type="match status" value="2"/>
</dbReference>